<dbReference type="Pfam" id="PF25822">
    <property type="entry name" value="UBL_USP40"/>
    <property type="match status" value="1"/>
</dbReference>
<dbReference type="InterPro" id="IPR001394">
    <property type="entry name" value="Peptidase_C19_UCH"/>
</dbReference>
<dbReference type="InterPro" id="IPR028889">
    <property type="entry name" value="USP"/>
</dbReference>
<dbReference type="Pfam" id="PF00443">
    <property type="entry name" value="UCH"/>
    <property type="match status" value="1"/>
</dbReference>
<feature type="domain" description="USP" evidence="2">
    <location>
        <begin position="44"/>
        <end position="435"/>
    </location>
</feature>
<dbReference type="InterPro" id="IPR057763">
    <property type="entry name" value="UBL_USP40"/>
</dbReference>
<dbReference type="PROSITE" id="PS00973">
    <property type="entry name" value="USP_2"/>
    <property type="match status" value="1"/>
</dbReference>
<protein>
    <recommendedName>
        <fullName evidence="2">USP domain-containing protein</fullName>
    </recommendedName>
</protein>
<organism evidence="3 4">
    <name type="scientific">Blepharisma stoltei</name>
    <dbReference type="NCBI Taxonomy" id="1481888"/>
    <lineage>
        <taxon>Eukaryota</taxon>
        <taxon>Sar</taxon>
        <taxon>Alveolata</taxon>
        <taxon>Ciliophora</taxon>
        <taxon>Postciliodesmatophora</taxon>
        <taxon>Heterotrichea</taxon>
        <taxon>Heterotrichida</taxon>
        <taxon>Blepharismidae</taxon>
        <taxon>Blepharisma</taxon>
    </lineage>
</organism>
<dbReference type="InterPro" id="IPR029071">
    <property type="entry name" value="Ubiquitin-like_domsf"/>
</dbReference>
<evidence type="ECO:0000313" key="3">
    <source>
        <dbReference type="EMBL" id="CAG9320172.1"/>
    </source>
</evidence>
<name>A0AAU9JHA5_9CILI</name>
<dbReference type="PROSITE" id="PS50235">
    <property type="entry name" value="USP_3"/>
    <property type="match status" value="1"/>
</dbReference>
<feature type="region of interest" description="Disordered" evidence="1">
    <location>
        <begin position="1104"/>
        <end position="1129"/>
    </location>
</feature>
<dbReference type="Proteomes" id="UP001162131">
    <property type="component" value="Unassembled WGS sequence"/>
</dbReference>
<dbReference type="InterPro" id="IPR000626">
    <property type="entry name" value="Ubiquitin-like_dom"/>
</dbReference>
<dbReference type="SUPFAM" id="SSF54236">
    <property type="entry name" value="Ubiquitin-like"/>
    <property type="match status" value="2"/>
</dbReference>
<gene>
    <name evidence="3" type="ORF">BSTOLATCC_MIC25407</name>
</gene>
<evidence type="ECO:0000256" key="1">
    <source>
        <dbReference type="SAM" id="MobiDB-lite"/>
    </source>
</evidence>
<feature type="compositionally biased region" description="Basic and acidic residues" evidence="1">
    <location>
        <begin position="365"/>
        <end position="381"/>
    </location>
</feature>
<comment type="caution">
    <text evidence="3">The sequence shown here is derived from an EMBL/GenBank/DDBJ whole genome shotgun (WGS) entry which is preliminary data.</text>
</comment>
<dbReference type="GO" id="GO:0005829">
    <property type="term" value="C:cytosol"/>
    <property type="evidence" value="ECO:0007669"/>
    <property type="project" value="TreeGrafter"/>
</dbReference>
<accession>A0AAU9JHA5</accession>
<dbReference type="Gene3D" id="3.90.70.10">
    <property type="entry name" value="Cysteine proteinases"/>
    <property type="match status" value="1"/>
</dbReference>
<dbReference type="GO" id="GO:0004843">
    <property type="term" value="F:cysteine-type deubiquitinase activity"/>
    <property type="evidence" value="ECO:0007669"/>
    <property type="project" value="InterPro"/>
</dbReference>
<feature type="compositionally biased region" description="Basic residues" evidence="1">
    <location>
        <begin position="353"/>
        <end position="364"/>
    </location>
</feature>
<feature type="region of interest" description="Disordered" evidence="1">
    <location>
        <begin position="330"/>
        <end position="381"/>
    </location>
</feature>
<dbReference type="InterPro" id="IPR050164">
    <property type="entry name" value="Peptidase_C19"/>
</dbReference>
<dbReference type="PANTHER" id="PTHR24006">
    <property type="entry name" value="UBIQUITIN CARBOXYL-TERMINAL HYDROLASE"/>
    <property type="match status" value="1"/>
</dbReference>
<evidence type="ECO:0000259" key="2">
    <source>
        <dbReference type="PROSITE" id="PS50235"/>
    </source>
</evidence>
<dbReference type="EMBL" id="CAJZBQ010000024">
    <property type="protein sequence ID" value="CAG9320172.1"/>
    <property type="molecule type" value="Genomic_DNA"/>
</dbReference>
<reference evidence="3" key="1">
    <citation type="submission" date="2021-09" db="EMBL/GenBank/DDBJ databases">
        <authorList>
            <consortium name="AG Swart"/>
            <person name="Singh M."/>
            <person name="Singh A."/>
            <person name="Seah K."/>
            <person name="Emmerich C."/>
        </authorList>
    </citation>
    <scope>NUCLEOTIDE SEQUENCE</scope>
    <source>
        <strain evidence="3">ATCC30299</strain>
    </source>
</reference>
<dbReference type="SUPFAM" id="SSF54001">
    <property type="entry name" value="Cysteine proteinases"/>
    <property type="match status" value="1"/>
</dbReference>
<proteinExistence type="predicted"/>
<dbReference type="InterPro" id="IPR018200">
    <property type="entry name" value="USP_CS"/>
</dbReference>
<keyword evidence="4" id="KW-1185">Reference proteome</keyword>
<dbReference type="GO" id="GO:0016579">
    <property type="term" value="P:protein deubiquitination"/>
    <property type="evidence" value="ECO:0007669"/>
    <property type="project" value="InterPro"/>
</dbReference>
<dbReference type="AlphaFoldDB" id="A0AAU9JHA5"/>
<dbReference type="GO" id="GO:0005634">
    <property type="term" value="C:nucleus"/>
    <property type="evidence" value="ECO:0007669"/>
    <property type="project" value="TreeGrafter"/>
</dbReference>
<sequence>MIGDLFLEEGDEDYGTLTSEQAKFSSLAGDIEKPPQPRQSSGFVGLFNQGATCYLNSLIQAMFMTPELRSAILSLPLCENTLNSYSSWLPEGQKREILMALQELFVKLQEVNENSLSTRNLTDSFHWTGEEVVQQHDVQELNRVLFDAIDRALQDTLYNDLIGKLYRGLYVNETLCTNCGIVREREEAFDDISLNIKNCSNIYESLQYLQAKSKLDGKNQYFCETCGKKVDAEICTKIKQLPPILTFSLCRFEYDMKTYERIKLTKNYEYQLELDLSEIVGEPTKYELFAVIIHGGTAYSGHYHAYIRDLLRTGTWIPVESSSEPIAEIAPEVVSNDNSNANDDNEDNSEPNRKKRKRNKKKKNVEKPTQEQQEEVKKTETFDNQDFPFSCSNPELLQNWYDFNDSVVLPIKSGKLVKQFGGSGETGYMLIYRNVNLNQNLGITEIPSYWKAPIKSLNDGYSKHREEYEELKNWIEVQLQDISLFEYSDGLLKYFLSEKSIDQGIPIRIKITDTVGDLLNAIKNKISNLEDYQLIEAKPLSNKYAHLIRKIEGIDESVLLNDAKFYHKICLVIAPKNPGNELLKDALSYIGEDFEPISINCNILGEKSMVSVNKGWTLEHLSLKIMEISGIPPNCQGLKIIKSQGDTKELLPINMDKTLSELKFYHSVQLSVNMKEEEFPEIEQKPQEPQNTGMVTILAADENDLSNVIQHLVPIKWKVKNLADELKNLYKIDTPIRLKKLNEGTYFYKEEINNKLKTVPEFEEGGYRICVERGVPPSMGQIVLRVSLEQNEAPKDVFCEPNEKIVDLKPRIGETLGIDMNNYKLYRTDWLKEPISVLKNENQTLTKAVIRDGDLLIVKPSDTVLATETVKIFVFLTQTGLPDSCEFLEEVSISEDSTLLQLKSALFQLPKIFNENLTPMHLRLRERTKTLWFGKVFREDKKSIKSQNISFGYNLVVQVLPEPESLSVHAMLLYICERNVAEKSRINLKEGIFDFGPAPNVDHLYTWALSILDKPWGMAEITLAKYKSHSFDWEIIKDERSVNERGSLVNVKNNKSGVGIYNLKKAPVLLKEGDLITVKFNGDDPMGVDDFSCEVDQVLKEEYRKRQNGDGKKAPRKAKPEKAIKIADF</sequence>
<dbReference type="Pfam" id="PF14560">
    <property type="entry name" value="Ubiquitin_2"/>
    <property type="match status" value="1"/>
</dbReference>
<evidence type="ECO:0000313" key="4">
    <source>
        <dbReference type="Proteomes" id="UP001162131"/>
    </source>
</evidence>
<dbReference type="PANTHER" id="PTHR24006:SF842">
    <property type="entry name" value="UBIQUITIN CARBOXYL-TERMINAL HYDROLASE 40"/>
    <property type="match status" value="1"/>
</dbReference>
<dbReference type="InterPro" id="IPR038765">
    <property type="entry name" value="Papain-like_cys_pep_sf"/>
</dbReference>
<dbReference type="PROSITE" id="PS00972">
    <property type="entry name" value="USP_1"/>
    <property type="match status" value="1"/>
</dbReference>